<dbReference type="InterPro" id="IPR017081">
    <property type="entry name" value="Ribosomal_mS35"/>
</dbReference>
<dbReference type="InterPro" id="IPR039848">
    <property type="entry name" value="Ribosomal_mS35_mt"/>
</dbReference>
<dbReference type="InterPro" id="IPR019349">
    <property type="entry name" value="Ribosomal_mS35_mit"/>
</dbReference>
<keyword evidence="4" id="KW-1185">Reference proteome</keyword>
<protein>
    <recommendedName>
        <fullName evidence="1">Small ribosomal subunit protein mS35</fullName>
    </recommendedName>
    <alternativeName>
        <fullName evidence="1">37S ribosomal protein S24, mitochondrial</fullName>
    </alternativeName>
</protein>
<evidence type="ECO:0000313" key="4">
    <source>
        <dbReference type="Proteomes" id="UP001497600"/>
    </source>
</evidence>
<comment type="similarity">
    <text evidence="1">Belongs to the mitochondrion-specific ribosomal protein mS35 family.</text>
</comment>
<dbReference type="Proteomes" id="UP001497600">
    <property type="component" value="Chromosome H"/>
</dbReference>
<name>A0ABP0EP11_9ASCO</name>
<gene>
    <name evidence="3" type="primary">RSM24</name>
    <name evidence="3" type="ORF">CAAN4_H18822</name>
</gene>
<reference evidence="3 4" key="1">
    <citation type="submission" date="2024-01" db="EMBL/GenBank/DDBJ databases">
        <authorList>
            <consortium name="Genoscope - CEA"/>
            <person name="William W."/>
        </authorList>
    </citation>
    <scope>NUCLEOTIDE SEQUENCE [LARGE SCALE GENOMIC DNA]</scope>
    <source>
        <strain evidence="3 4">29B2s-10</strain>
    </source>
</reference>
<keyword evidence="1" id="KW-0687">Ribonucleoprotein</keyword>
<evidence type="ECO:0000259" key="2">
    <source>
        <dbReference type="Pfam" id="PF10213"/>
    </source>
</evidence>
<evidence type="ECO:0000256" key="1">
    <source>
        <dbReference type="PIRNR" id="PIRNR036995"/>
    </source>
</evidence>
<keyword evidence="1" id="KW-0496">Mitochondrion</keyword>
<dbReference type="GO" id="GO:0005840">
    <property type="term" value="C:ribosome"/>
    <property type="evidence" value="ECO:0007669"/>
    <property type="project" value="UniProtKB-KW"/>
</dbReference>
<accession>A0ABP0EP11</accession>
<dbReference type="Pfam" id="PF10213">
    <property type="entry name" value="MRP-S28"/>
    <property type="match status" value="1"/>
</dbReference>
<dbReference type="PIRSF" id="PIRSF036995">
    <property type="entry name" value="RSM24"/>
    <property type="match status" value="1"/>
</dbReference>
<dbReference type="EMBL" id="OZ004260">
    <property type="protein sequence ID" value="CAK7921833.1"/>
    <property type="molecule type" value="Genomic_DNA"/>
</dbReference>
<dbReference type="PANTHER" id="PTHR13490">
    <property type="entry name" value="MITOCHONDRIAL 28S RIBOSOMAL PROTEIN S28"/>
    <property type="match status" value="1"/>
</dbReference>
<dbReference type="PANTHER" id="PTHR13490:SF0">
    <property type="entry name" value="SMALL RIBOSOMAL SUBUNIT PROTEIN MS35"/>
    <property type="match status" value="1"/>
</dbReference>
<comment type="subcellular location">
    <subcellularLocation>
        <location evidence="1">Mitochondrion</location>
    </subcellularLocation>
</comment>
<evidence type="ECO:0000313" key="3">
    <source>
        <dbReference type="EMBL" id="CAK7921833.1"/>
    </source>
</evidence>
<organism evidence="3 4">
    <name type="scientific">[Candida] anglica</name>
    <dbReference type="NCBI Taxonomy" id="148631"/>
    <lineage>
        <taxon>Eukaryota</taxon>
        <taxon>Fungi</taxon>
        <taxon>Dikarya</taxon>
        <taxon>Ascomycota</taxon>
        <taxon>Saccharomycotina</taxon>
        <taxon>Pichiomycetes</taxon>
        <taxon>Debaryomycetaceae</taxon>
        <taxon>Kurtzmaniella</taxon>
    </lineage>
</organism>
<feature type="domain" description="Small ribosomal subunit protein mS35 mitochondrial conserved" evidence="2">
    <location>
        <begin position="161"/>
        <end position="290"/>
    </location>
</feature>
<sequence length="324" mass="37202">MLSQKVVGSLRVSVARAPFMAGVRHKSDNAGEASYSEQPLYLNPHAWQGLPADRIFELHELRKTALGKKYVPNDDERRAILSTVTELGAKTKPELEYVYALDHFKERHMNNTPVNLRGLPPQKTGIQVIKQGETPHQQRKIDILNTVSAYEMPLLAKFRQEYKPVSNKEAPITLRFSDDFSEESSSFNRKVTLSCNLADLELNEQQQRKFKILSGQRFNHETNEIKIASDAYPEATQNARWLAETFEKLLTHAKDLTDDLADVPIDTRHTQAQASYRKKAQKHEFPEAWKRPQDAPASKFQIVQKLVEKVKDQKDKEYMKSFTP</sequence>
<comment type="function">
    <text evidence="1">Component of the mitochondrial ribosome (mitoribosome), a dedicated translation machinery responsible for the synthesis of mitochondrial genome-encoded proteins, including at least some of the essential transmembrane subunits of the mitochondrial respiratory chain. The mitoribosomes are attached to the mitochondrial inner membrane and translation products are cotranslationally integrated into the membrane.</text>
</comment>
<proteinExistence type="inferred from homology"/>
<keyword evidence="1 3" id="KW-0689">Ribosomal protein</keyword>